<keyword evidence="6 8" id="KW-0472">Membrane</keyword>
<dbReference type="Proteomes" id="UP000075886">
    <property type="component" value="Unassembled WGS sequence"/>
</dbReference>
<keyword evidence="5 8" id="KW-1133">Transmembrane helix</keyword>
<comment type="similarity">
    <text evidence="2">Belongs to the ninjurin family.</text>
</comment>
<reference evidence="9" key="2">
    <citation type="submission" date="2020-05" db="UniProtKB">
        <authorList>
            <consortium name="EnsemblMetazoa"/>
        </authorList>
    </citation>
    <scope>IDENTIFICATION</scope>
    <source>
        <strain evidence="9">FAR1</strain>
    </source>
</reference>
<evidence type="ECO:0000256" key="5">
    <source>
        <dbReference type="ARBA" id="ARBA00022989"/>
    </source>
</evidence>
<dbReference type="Pfam" id="PF04923">
    <property type="entry name" value="Ninjurin"/>
    <property type="match status" value="1"/>
</dbReference>
<name>A0A182QZF8_9DIPT</name>
<evidence type="ECO:0000256" key="1">
    <source>
        <dbReference type="ARBA" id="ARBA00004141"/>
    </source>
</evidence>
<proteinExistence type="inferred from homology"/>
<feature type="transmembrane region" description="Helical" evidence="8">
    <location>
        <begin position="171"/>
        <end position="198"/>
    </location>
</feature>
<dbReference type="AlphaFoldDB" id="A0A182QZF8"/>
<accession>A0A182QZF8</accession>
<protein>
    <submittedName>
        <fullName evidence="9">Uncharacterized protein</fullName>
    </submittedName>
</protein>
<feature type="transmembrane region" description="Helical" evidence="8">
    <location>
        <begin position="136"/>
        <end position="159"/>
    </location>
</feature>
<evidence type="ECO:0000256" key="4">
    <source>
        <dbReference type="ARBA" id="ARBA00022889"/>
    </source>
</evidence>
<keyword evidence="3 8" id="KW-0812">Transmembrane</keyword>
<dbReference type="PANTHER" id="PTHR12316:SF1">
    <property type="entry name" value="NINJURIN-B"/>
    <property type="match status" value="1"/>
</dbReference>
<evidence type="ECO:0000256" key="6">
    <source>
        <dbReference type="ARBA" id="ARBA00023136"/>
    </source>
</evidence>
<evidence type="ECO:0000313" key="10">
    <source>
        <dbReference type="Proteomes" id="UP000075886"/>
    </source>
</evidence>
<dbReference type="GO" id="GO:0016020">
    <property type="term" value="C:membrane"/>
    <property type="evidence" value="ECO:0007669"/>
    <property type="project" value="UniProtKB-SubCell"/>
</dbReference>
<sequence length="201" mass="22570">MTRPEPSSRSPTRAGERYSRYDRPHQHVEHAGNRGVRIFTGGEKQSKVFCNPVIFNQDATRVQPYQENDWDNNETTPNYAADRVANGSDRATRDTGGYDVRRSVLENALNIAFLAANSNQLRLLGNSNSERQETTVFQTIFGLIILSLILQILNCVAMVMMSMYTSHRWPLLRTLACIVATVIALSNLAVITLLNVLLETN</sequence>
<evidence type="ECO:0000256" key="8">
    <source>
        <dbReference type="SAM" id="Phobius"/>
    </source>
</evidence>
<feature type="region of interest" description="Disordered" evidence="7">
    <location>
        <begin position="1"/>
        <end position="32"/>
    </location>
</feature>
<feature type="compositionally biased region" description="Basic and acidic residues" evidence="7">
    <location>
        <begin position="14"/>
        <end position="32"/>
    </location>
</feature>
<evidence type="ECO:0000256" key="3">
    <source>
        <dbReference type="ARBA" id="ARBA00022692"/>
    </source>
</evidence>
<evidence type="ECO:0000256" key="2">
    <source>
        <dbReference type="ARBA" id="ARBA00008141"/>
    </source>
</evidence>
<evidence type="ECO:0000256" key="7">
    <source>
        <dbReference type="SAM" id="MobiDB-lite"/>
    </source>
</evidence>
<evidence type="ECO:0000313" key="9">
    <source>
        <dbReference type="EnsemblMetazoa" id="AFAF019948-PA"/>
    </source>
</evidence>
<dbReference type="InterPro" id="IPR007007">
    <property type="entry name" value="Ninjurin"/>
</dbReference>
<dbReference type="GO" id="GO:0042246">
    <property type="term" value="P:tissue regeneration"/>
    <property type="evidence" value="ECO:0007669"/>
    <property type="project" value="InterPro"/>
</dbReference>
<dbReference type="EMBL" id="AXCN02000824">
    <property type="status" value="NOT_ANNOTATED_CDS"/>
    <property type="molecule type" value="Genomic_DNA"/>
</dbReference>
<feature type="compositionally biased region" description="Polar residues" evidence="7">
    <location>
        <begin position="1"/>
        <end position="11"/>
    </location>
</feature>
<dbReference type="VEuPathDB" id="VectorBase:AFAF019948"/>
<dbReference type="EnsemblMetazoa" id="AFAF019948-RA">
    <property type="protein sequence ID" value="AFAF019948-PA"/>
    <property type="gene ID" value="AFAF019948"/>
</dbReference>
<dbReference type="GO" id="GO:0007155">
    <property type="term" value="P:cell adhesion"/>
    <property type="evidence" value="ECO:0007669"/>
    <property type="project" value="UniProtKB-KW"/>
</dbReference>
<reference evidence="10" key="1">
    <citation type="submission" date="2014-01" db="EMBL/GenBank/DDBJ databases">
        <title>The Genome Sequence of Anopheles farauti FAR1 (V2).</title>
        <authorList>
            <consortium name="The Broad Institute Genomics Platform"/>
            <person name="Neafsey D.E."/>
            <person name="Besansky N."/>
            <person name="Howell P."/>
            <person name="Walton C."/>
            <person name="Young S.K."/>
            <person name="Zeng Q."/>
            <person name="Gargeya S."/>
            <person name="Fitzgerald M."/>
            <person name="Haas B."/>
            <person name="Abouelleil A."/>
            <person name="Allen A.W."/>
            <person name="Alvarado L."/>
            <person name="Arachchi H.M."/>
            <person name="Berlin A.M."/>
            <person name="Chapman S.B."/>
            <person name="Gainer-Dewar J."/>
            <person name="Goldberg J."/>
            <person name="Griggs A."/>
            <person name="Gujja S."/>
            <person name="Hansen M."/>
            <person name="Howarth C."/>
            <person name="Imamovic A."/>
            <person name="Ireland A."/>
            <person name="Larimer J."/>
            <person name="McCowan C."/>
            <person name="Murphy C."/>
            <person name="Pearson M."/>
            <person name="Poon T.W."/>
            <person name="Priest M."/>
            <person name="Roberts A."/>
            <person name="Saif S."/>
            <person name="Shea T."/>
            <person name="Sisk P."/>
            <person name="Sykes S."/>
            <person name="Wortman J."/>
            <person name="Nusbaum C."/>
            <person name="Birren B."/>
        </authorList>
    </citation>
    <scope>NUCLEOTIDE SEQUENCE [LARGE SCALE GENOMIC DNA]</scope>
    <source>
        <strain evidence="10">FAR1</strain>
    </source>
</reference>
<keyword evidence="4" id="KW-0130">Cell adhesion</keyword>
<keyword evidence="10" id="KW-1185">Reference proteome</keyword>
<dbReference type="PANTHER" id="PTHR12316">
    <property type="entry name" value="NINJURIN-RELATED"/>
    <property type="match status" value="1"/>
</dbReference>
<comment type="subcellular location">
    <subcellularLocation>
        <location evidence="1">Membrane</location>
        <topology evidence="1">Multi-pass membrane protein</topology>
    </subcellularLocation>
</comment>
<organism evidence="9 10">
    <name type="scientific">Anopheles farauti</name>
    <dbReference type="NCBI Taxonomy" id="69004"/>
    <lineage>
        <taxon>Eukaryota</taxon>
        <taxon>Metazoa</taxon>
        <taxon>Ecdysozoa</taxon>
        <taxon>Arthropoda</taxon>
        <taxon>Hexapoda</taxon>
        <taxon>Insecta</taxon>
        <taxon>Pterygota</taxon>
        <taxon>Neoptera</taxon>
        <taxon>Endopterygota</taxon>
        <taxon>Diptera</taxon>
        <taxon>Nematocera</taxon>
        <taxon>Culicoidea</taxon>
        <taxon>Culicidae</taxon>
        <taxon>Anophelinae</taxon>
        <taxon>Anopheles</taxon>
    </lineage>
</organism>